<dbReference type="PANTHER" id="PTHR23407:SF1">
    <property type="entry name" value="5-FORMYLTETRAHYDROFOLATE CYCLO-LIGASE"/>
    <property type="match status" value="1"/>
</dbReference>
<dbReference type="SUPFAM" id="SSF100950">
    <property type="entry name" value="NagB/RpiA/CoA transferase-like"/>
    <property type="match status" value="1"/>
</dbReference>
<evidence type="ECO:0000313" key="7">
    <source>
        <dbReference type="Proteomes" id="UP000216498"/>
    </source>
</evidence>
<dbReference type="GO" id="GO:0005524">
    <property type="term" value="F:ATP binding"/>
    <property type="evidence" value="ECO:0007669"/>
    <property type="project" value="UniProtKB-KW"/>
</dbReference>
<dbReference type="GO" id="GO:0030272">
    <property type="term" value="F:5-formyltetrahydrofolate cyclo-ligase activity"/>
    <property type="evidence" value="ECO:0007669"/>
    <property type="project" value="UniProtKB-EC"/>
</dbReference>
<feature type="binding site" evidence="4">
    <location>
        <position position="49"/>
    </location>
    <ligand>
        <name>substrate</name>
    </ligand>
</feature>
<protein>
    <recommendedName>
        <fullName evidence="5">5-formyltetrahydrofolate cyclo-ligase</fullName>
        <ecNumber evidence="5">6.3.3.2</ecNumber>
    </recommendedName>
</protein>
<dbReference type="PANTHER" id="PTHR23407">
    <property type="entry name" value="ATPASE INHIBITOR/5-FORMYLTETRAHYDROFOLATE CYCLO-LIGASE"/>
    <property type="match status" value="1"/>
</dbReference>
<accession>A0A265ND97</accession>
<feature type="binding site" evidence="4">
    <location>
        <begin position="3"/>
        <end position="7"/>
    </location>
    <ligand>
        <name>ATP</name>
        <dbReference type="ChEBI" id="CHEBI:30616"/>
    </ligand>
</feature>
<dbReference type="RefSeq" id="WP_094883562.1">
    <property type="nucleotide sequence ID" value="NZ_NPMS01000001.1"/>
</dbReference>
<evidence type="ECO:0000313" key="6">
    <source>
        <dbReference type="EMBL" id="OZU89963.1"/>
    </source>
</evidence>
<comment type="cofactor">
    <cofactor evidence="5">
        <name>Mg(2+)</name>
        <dbReference type="ChEBI" id="CHEBI:18420"/>
    </cofactor>
</comment>
<evidence type="ECO:0000256" key="1">
    <source>
        <dbReference type="ARBA" id="ARBA00010638"/>
    </source>
</evidence>
<reference evidence="6 7" key="1">
    <citation type="submission" date="2017-08" db="EMBL/GenBank/DDBJ databases">
        <title>Virgibacillus indicus sp. nov. and Virgibacillus profoundi sp. nov, two moderately halophilic bacteria isolated from marine sediment by using the Microfluidic Streak Plate.</title>
        <authorList>
            <person name="Xu B."/>
            <person name="Hu B."/>
            <person name="Wang J."/>
            <person name="Zhu Y."/>
            <person name="Huang L."/>
            <person name="Du W."/>
            <person name="Huang Y."/>
        </authorList>
    </citation>
    <scope>NUCLEOTIDE SEQUENCE [LARGE SCALE GENOMIC DNA]</scope>
    <source>
        <strain evidence="6 7">IO3-P2-C2</strain>
    </source>
</reference>
<feature type="binding site" evidence="4">
    <location>
        <begin position="133"/>
        <end position="141"/>
    </location>
    <ligand>
        <name>ATP</name>
        <dbReference type="ChEBI" id="CHEBI:30616"/>
    </ligand>
</feature>
<comment type="similarity">
    <text evidence="1 5">Belongs to the 5-formyltetrahydrofolate cyclo-ligase family.</text>
</comment>
<name>A0A265ND97_9BACI</name>
<keyword evidence="5" id="KW-0460">Magnesium</keyword>
<dbReference type="Gene3D" id="3.40.50.10420">
    <property type="entry name" value="NagB/RpiA/CoA transferase-like"/>
    <property type="match status" value="1"/>
</dbReference>
<comment type="catalytic activity">
    <reaction evidence="5">
        <text>(6S)-5-formyl-5,6,7,8-tetrahydrofolate + ATP = (6R)-5,10-methenyltetrahydrofolate + ADP + phosphate</text>
        <dbReference type="Rhea" id="RHEA:10488"/>
        <dbReference type="ChEBI" id="CHEBI:30616"/>
        <dbReference type="ChEBI" id="CHEBI:43474"/>
        <dbReference type="ChEBI" id="CHEBI:57455"/>
        <dbReference type="ChEBI" id="CHEBI:57457"/>
        <dbReference type="ChEBI" id="CHEBI:456216"/>
        <dbReference type="EC" id="6.3.3.2"/>
    </reaction>
</comment>
<keyword evidence="2 4" id="KW-0547">Nucleotide-binding</keyword>
<organism evidence="6 7">
    <name type="scientific">Virgibacillus indicus</name>
    <dbReference type="NCBI Taxonomy" id="2024554"/>
    <lineage>
        <taxon>Bacteria</taxon>
        <taxon>Bacillati</taxon>
        <taxon>Bacillota</taxon>
        <taxon>Bacilli</taxon>
        <taxon>Bacillales</taxon>
        <taxon>Bacillaceae</taxon>
        <taxon>Virgibacillus</taxon>
    </lineage>
</organism>
<dbReference type="Pfam" id="PF01812">
    <property type="entry name" value="5-FTHF_cyc-lig"/>
    <property type="match status" value="1"/>
</dbReference>
<dbReference type="GO" id="GO:0035999">
    <property type="term" value="P:tetrahydrofolate interconversion"/>
    <property type="evidence" value="ECO:0007669"/>
    <property type="project" value="TreeGrafter"/>
</dbReference>
<gene>
    <name evidence="6" type="ORF">CIL03_02175</name>
</gene>
<comment type="caution">
    <text evidence="6">The sequence shown here is derived from an EMBL/GenBank/DDBJ whole genome shotgun (WGS) entry which is preliminary data.</text>
</comment>
<dbReference type="GO" id="GO:0046872">
    <property type="term" value="F:metal ion binding"/>
    <property type="evidence" value="ECO:0007669"/>
    <property type="project" value="UniProtKB-KW"/>
</dbReference>
<evidence type="ECO:0000256" key="3">
    <source>
        <dbReference type="ARBA" id="ARBA00022840"/>
    </source>
</evidence>
<evidence type="ECO:0000256" key="2">
    <source>
        <dbReference type="ARBA" id="ARBA00022741"/>
    </source>
</evidence>
<keyword evidence="5" id="KW-0479">Metal-binding</keyword>
<dbReference type="EMBL" id="NPMS01000001">
    <property type="protein sequence ID" value="OZU89963.1"/>
    <property type="molecule type" value="Genomic_DNA"/>
</dbReference>
<evidence type="ECO:0000256" key="4">
    <source>
        <dbReference type="PIRSR" id="PIRSR006806-1"/>
    </source>
</evidence>
<dbReference type="PIRSF" id="PIRSF006806">
    <property type="entry name" value="FTHF_cligase"/>
    <property type="match status" value="1"/>
</dbReference>
<dbReference type="InterPro" id="IPR002698">
    <property type="entry name" value="FTHF_cligase"/>
</dbReference>
<feature type="binding site" evidence="4">
    <location>
        <position position="54"/>
    </location>
    <ligand>
        <name>substrate</name>
    </ligand>
</feature>
<dbReference type="GO" id="GO:0009396">
    <property type="term" value="P:folic acid-containing compound biosynthetic process"/>
    <property type="evidence" value="ECO:0007669"/>
    <property type="project" value="TreeGrafter"/>
</dbReference>
<dbReference type="NCBIfam" id="TIGR02727">
    <property type="entry name" value="MTHFS_bact"/>
    <property type="match status" value="1"/>
</dbReference>
<dbReference type="OrthoDB" id="9801938at2"/>
<keyword evidence="3 4" id="KW-0067">ATP-binding</keyword>
<keyword evidence="7" id="KW-1185">Reference proteome</keyword>
<dbReference type="EC" id="6.3.3.2" evidence="5"/>
<dbReference type="InterPro" id="IPR037171">
    <property type="entry name" value="NagB/RpiA_transferase-like"/>
</dbReference>
<sequence length="193" mass="21995">MDKKQIRSSAIQTLKNFSEDEKQKVEQKLTKNLLSSNLWNQAKTIGITMAQGFEWDTKMIIEAAWNQNKIIAIPKCSPSEKKLTFYQLKTFDQLEVVYYNLLEPKPEKSAIVDKTSIDLLVVPGLCFDERGYRVGFGGGYYDRFLADYSNETVSLIHTSQLVNEVPSENFDIPVNHLITEKELYITSESGAAK</sequence>
<keyword evidence="6" id="KW-0436">Ligase</keyword>
<dbReference type="AlphaFoldDB" id="A0A265ND97"/>
<dbReference type="Proteomes" id="UP000216498">
    <property type="component" value="Unassembled WGS sequence"/>
</dbReference>
<evidence type="ECO:0000256" key="5">
    <source>
        <dbReference type="RuleBase" id="RU361279"/>
    </source>
</evidence>
<proteinExistence type="inferred from homology"/>
<dbReference type="InterPro" id="IPR024185">
    <property type="entry name" value="FTHF_cligase-like_sf"/>
</dbReference>